<evidence type="ECO:0000313" key="9">
    <source>
        <dbReference type="WBParaSite" id="SPAL_0000410800.1"/>
    </source>
</evidence>
<evidence type="ECO:0000313" key="8">
    <source>
        <dbReference type="Proteomes" id="UP000046392"/>
    </source>
</evidence>
<evidence type="ECO:0000256" key="4">
    <source>
        <dbReference type="ARBA" id="ARBA00022729"/>
    </source>
</evidence>
<keyword evidence="6" id="KW-0446">Lipid-binding</keyword>
<evidence type="ECO:0000256" key="6">
    <source>
        <dbReference type="ARBA" id="ARBA00023121"/>
    </source>
</evidence>
<feature type="chain" id="PRO_5005894337" evidence="7">
    <location>
        <begin position="20"/>
        <end position="164"/>
    </location>
</feature>
<organism evidence="8 9">
    <name type="scientific">Strongyloides papillosus</name>
    <name type="common">Intestinal threadworm</name>
    <dbReference type="NCBI Taxonomy" id="174720"/>
    <lineage>
        <taxon>Eukaryota</taxon>
        <taxon>Metazoa</taxon>
        <taxon>Ecdysozoa</taxon>
        <taxon>Nematoda</taxon>
        <taxon>Chromadorea</taxon>
        <taxon>Rhabditida</taxon>
        <taxon>Tylenchina</taxon>
        <taxon>Panagrolaimomorpha</taxon>
        <taxon>Strongyloidoidea</taxon>
        <taxon>Strongyloididae</taxon>
        <taxon>Strongyloides</taxon>
    </lineage>
</organism>
<evidence type="ECO:0000256" key="3">
    <source>
        <dbReference type="ARBA" id="ARBA00022525"/>
    </source>
</evidence>
<dbReference type="Gene3D" id="1.20.120.1100">
    <property type="match status" value="1"/>
</dbReference>
<dbReference type="GO" id="GO:0008289">
    <property type="term" value="F:lipid binding"/>
    <property type="evidence" value="ECO:0007669"/>
    <property type="project" value="UniProtKB-KW"/>
</dbReference>
<evidence type="ECO:0000256" key="5">
    <source>
        <dbReference type="ARBA" id="ARBA00023054"/>
    </source>
</evidence>
<evidence type="ECO:0000256" key="7">
    <source>
        <dbReference type="SAM" id="SignalP"/>
    </source>
</evidence>
<keyword evidence="5" id="KW-0175">Coiled coil</keyword>
<dbReference type="GO" id="GO:0005576">
    <property type="term" value="C:extracellular region"/>
    <property type="evidence" value="ECO:0007669"/>
    <property type="project" value="UniProtKB-SubCell"/>
</dbReference>
<dbReference type="AlphaFoldDB" id="A0A0N5BDM5"/>
<dbReference type="Pfam" id="PF05823">
    <property type="entry name" value="Gp-FAR-1"/>
    <property type="match status" value="1"/>
</dbReference>
<proteinExistence type="inferred from homology"/>
<accession>A0A0N5BDM5</accession>
<comment type="similarity">
    <text evidence="2">Belongs to the fatty-acid and retinol-binding protein (FARBP) family.</text>
</comment>
<evidence type="ECO:0000256" key="1">
    <source>
        <dbReference type="ARBA" id="ARBA00004613"/>
    </source>
</evidence>
<comment type="subcellular location">
    <subcellularLocation>
        <location evidence="1">Secreted</location>
    </subcellularLocation>
</comment>
<keyword evidence="4 7" id="KW-0732">Signal</keyword>
<name>A0A0N5BDM5_STREA</name>
<dbReference type="WBParaSite" id="SPAL_0000410800.1">
    <property type="protein sequence ID" value="SPAL_0000410800.1"/>
    <property type="gene ID" value="SPAL_0000410800"/>
</dbReference>
<reference evidence="9" key="1">
    <citation type="submission" date="2017-02" db="UniProtKB">
        <authorList>
            <consortium name="WormBaseParasite"/>
        </authorList>
    </citation>
    <scope>IDENTIFICATION</scope>
</reference>
<dbReference type="Proteomes" id="UP000046392">
    <property type="component" value="Unplaced"/>
</dbReference>
<sequence length="164" mass="18955">MVSIYSLIYMLFIIKFTYSEQNSLQNVISRVTVFLTDDTKMLTNNLKKDDQKIIKDTMNSKVEGDLLNILEKKLPIYGRHLKKLDTKYNSKYNLLSQESQNFVIEIEGIIAQDMIGDKDKLDKFIKETLIPKYSKLTESSKTELKYFYNKSKGIQMAAAKSGSL</sequence>
<keyword evidence="8" id="KW-1185">Reference proteome</keyword>
<dbReference type="InterPro" id="IPR008632">
    <property type="entry name" value="Gp-FAR-1"/>
</dbReference>
<evidence type="ECO:0000256" key="2">
    <source>
        <dbReference type="ARBA" id="ARBA00006648"/>
    </source>
</evidence>
<protein>
    <submittedName>
        <fullName evidence="9">DUF2059 domain-containing protein</fullName>
    </submittedName>
</protein>
<keyword evidence="3" id="KW-0964">Secreted</keyword>
<feature type="signal peptide" evidence="7">
    <location>
        <begin position="1"/>
        <end position="19"/>
    </location>
</feature>